<dbReference type="OMA" id="GVACFTK"/>
<dbReference type="GeneID" id="19300517"/>
<sequence>MSMAPGGNTAQRTYEVWSPNIAPSEASDATRIAEEDPYDGIYPTNPDIQSADARRQSDQLSMAASSSAGSSTSPPPPRPLPSLLRVTNDPAFSSDPYSNPYFISHRAEKLPMKEKPDKKGFVSPHVTNEGSADRMEDGEPLPLEPPPAYTPSTSSSSMTPSMTSASTSSLTEPSVAVTPSQSQPSVVYEPISFDLTRLSSREPSGSRNASAPELQRPVDRPAYVASSSEPDMRDATRARSDEAQGPSRRASPKRKVHPRALDRIDELDVTNPLGVTLHHGGPYEAINRRLASASHGSPHPRRDVGKEREDPGGSGFEMRGPRHPNLQPTSYSVGEIVPKGFTGQPTAAYMYPPQQHTRPIQRPATLGAPPQPGSYDEHMQNGFQDGRRHPGYRSTPNHPVAQLPDVSGHTPPVPNPQLPRDGRLHKARPSHLQPPPGPQNAHGNPPLPLGMTAHIPNAPISHRPPLQPLPPDRQQLPYPVPSLPNPHPQPPFAHSHVSPRRGPPMPVPTRMPISKPRQPPPPPDISLPPSAPIPGFVQRPSAEIQNRPIPPEMPPRPAPSYLPKRLVMPLPLQSQQETPQGTTSPAPRAAGPIYLDRHRPFQPEKKVQFDAHVRAQEIPMLQKEPKLVKKRNTIGGGVTNVREEPESQPSRGSSWFGRKVARHASVQEEKKESKFPRRLSKRR</sequence>
<feature type="compositionally biased region" description="Pro residues" evidence="1">
    <location>
        <begin position="517"/>
        <end position="532"/>
    </location>
</feature>
<feature type="region of interest" description="Disordered" evidence="1">
    <location>
        <begin position="618"/>
        <end position="683"/>
    </location>
</feature>
<organism evidence="2 3">
    <name type="scientific">Gloeophyllum trabeum (strain ATCC 11539 / FP-39264 / Madison 617)</name>
    <name type="common">Brown rot fungus</name>
    <dbReference type="NCBI Taxonomy" id="670483"/>
    <lineage>
        <taxon>Eukaryota</taxon>
        <taxon>Fungi</taxon>
        <taxon>Dikarya</taxon>
        <taxon>Basidiomycota</taxon>
        <taxon>Agaricomycotina</taxon>
        <taxon>Agaricomycetes</taxon>
        <taxon>Gloeophyllales</taxon>
        <taxon>Gloeophyllaceae</taxon>
        <taxon>Gloeophyllum</taxon>
    </lineage>
</organism>
<dbReference type="Proteomes" id="UP000030669">
    <property type="component" value="Unassembled WGS sequence"/>
</dbReference>
<feature type="compositionally biased region" description="Basic and acidic residues" evidence="1">
    <location>
        <begin position="300"/>
        <end position="311"/>
    </location>
</feature>
<dbReference type="AlphaFoldDB" id="S7S3U7"/>
<feature type="compositionally biased region" description="Polar residues" evidence="1">
    <location>
        <begin position="572"/>
        <end position="585"/>
    </location>
</feature>
<feature type="region of interest" description="Disordered" evidence="1">
    <location>
        <begin position="292"/>
        <end position="594"/>
    </location>
</feature>
<dbReference type="OrthoDB" id="2684446at2759"/>
<feature type="region of interest" description="Disordered" evidence="1">
    <location>
        <begin position="1"/>
        <end position="268"/>
    </location>
</feature>
<feature type="compositionally biased region" description="Pro residues" evidence="1">
    <location>
        <begin position="548"/>
        <end position="560"/>
    </location>
</feature>
<dbReference type="STRING" id="670483.S7S3U7"/>
<feature type="compositionally biased region" description="Pro residues" evidence="1">
    <location>
        <begin position="478"/>
        <end position="491"/>
    </location>
</feature>
<name>S7S3U7_GLOTA</name>
<feature type="compositionally biased region" description="Polar residues" evidence="1">
    <location>
        <begin position="197"/>
        <end position="209"/>
    </location>
</feature>
<dbReference type="EMBL" id="KB469296">
    <property type="protein sequence ID" value="EPQ60484.1"/>
    <property type="molecule type" value="Genomic_DNA"/>
</dbReference>
<feature type="compositionally biased region" description="Basic and acidic residues" evidence="1">
    <location>
        <begin position="230"/>
        <end position="242"/>
    </location>
</feature>
<evidence type="ECO:0000313" key="3">
    <source>
        <dbReference type="Proteomes" id="UP000030669"/>
    </source>
</evidence>
<evidence type="ECO:0000313" key="2">
    <source>
        <dbReference type="EMBL" id="EPQ60484.1"/>
    </source>
</evidence>
<protein>
    <submittedName>
        <fullName evidence="2">Uncharacterized protein</fullName>
    </submittedName>
</protein>
<keyword evidence="3" id="KW-1185">Reference proteome</keyword>
<dbReference type="RefSeq" id="XP_007860883.1">
    <property type="nucleotide sequence ID" value="XM_007862692.1"/>
</dbReference>
<feature type="compositionally biased region" description="Basic and acidic residues" evidence="1">
    <location>
        <begin position="665"/>
        <end position="675"/>
    </location>
</feature>
<dbReference type="KEGG" id="gtr:GLOTRDRAFT_118726"/>
<feature type="compositionally biased region" description="Low complexity" evidence="1">
    <location>
        <begin position="60"/>
        <end position="72"/>
    </location>
</feature>
<accession>S7S3U7</accession>
<proteinExistence type="predicted"/>
<feature type="compositionally biased region" description="Basic and acidic residues" evidence="1">
    <location>
        <begin position="105"/>
        <end position="120"/>
    </location>
</feature>
<dbReference type="HOGENOM" id="CLU_380846_0_0_1"/>
<gene>
    <name evidence="2" type="ORF">GLOTRDRAFT_118726</name>
</gene>
<feature type="compositionally biased region" description="Low complexity" evidence="1">
    <location>
        <begin position="150"/>
        <end position="169"/>
    </location>
</feature>
<reference evidence="2 3" key="1">
    <citation type="journal article" date="2012" name="Science">
        <title>The Paleozoic origin of enzymatic lignin decomposition reconstructed from 31 fungal genomes.</title>
        <authorList>
            <person name="Floudas D."/>
            <person name="Binder M."/>
            <person name="Riley R."/>
            <person name="Barry K."/>
            <person name="Blanchette R.A."/>
            <person name="Henrissat B."/>
            <person name="Martinez A.T."/>
            <person name="Otillar R."/>
            <person name="Spatafora J.W."/>
            <person name="Yadav J.S."/>
            <person name="Aerts A."/>
            <person name="Benoit I."/>
            <person name="Boyd A."/>
            <person name="Carlson A."/>
            <person name="Copeland A."/>
            <person name="Coutinho P.M."/>
            <person name="de Vries R.P."/>
            <person name="Ferreira P."/>
            <person name="Findley K."/>
            <person name="Foster B."/>
            <person name="Gaskell J."/>
            <person name="Glotzer D."/>
            <person name="Gorecki P."/>
            <person name="Heitman J."/>
            <person name="Hesse C."/>
            <person name="Hori C."/>
            <person name="Igarashi K."/>
            <person name="Jurgens J.A."/>
            <person name="Kallen N."/>
            <person name="Kersten P."/>
            <person name="Kohler A."/>
            <person name="Kuees U."/>
            <person name="Kumar T.K.A."/>
            <person name="Kuo A."/>
            <person name="LaButti K."/>
            <person name="Larrondo L.F."/>
            <person name="Lindquist E."/>
            <person name="Ling A."/>
            <person name="Lombard V."/>
            <person name="Lucas S."/>
            <person name="Lundell T."/>
            <person name="Martin R."/>
            <person name="McLaughlin D.J."/>
            <person name="Morgenstern I."/>
            <person name="Morin E."/>
            <person name="Murat C."/>
            <person name="Nagy L.G."/>
            <person name="Nolan M."/>
            <person name="Ohm R.A."/>
            <person name="Patyshakuliyeva A."/>
            <person name="Rokas A."/>
            <person name="Ruiz-Duenas F.J."/>
            <person name="Sabat G."/>
            <person name="Salamov A."/>
            <person name="Samejima M."/>
            <person name="Schmutz J."/>
            <person name="Slot J.C."/>
            <person name="St John F."/>
            <person name="Stenlid J."/>
            <person name="Sun H."/>
            <person name="Sun S."/>
            <person name="Syed K."/>
            <person name="Tsang A."/>
            <person name="Wiebenga A."/>
            <person name="Young D."/>
            <person name="Pisabarro A."/>
            <person name="Eastwood D.C."/>
            <person name="Martin F."/>
            <person name="Cullen D."/>
            <person name="Grigoriev I.V."/>
            <person name="Hibbett D.S."/>
        </authorList>
    </citation>
    <scope>NUCLEOTIDE SEQUENCE [LARGE SCALE GENOMIC DNA]</scope>
    <source>
        <strain evidence="2 3">ATCC 11539</strain>
    </source>
</reference>
<evidence type="ECO:0000256" key="1">
    <source>
        <dbReference type="SAM" id="MobiDB-lite"/>
    </source>
</evidence>